<dbReference type="PROSITE" id="PS51904">
    <property type="entry name" value="GLYCOSYL_HYDROL_F25_2"/>
    <property type="match status" value="1"/>
</dbReference>
<dbReference type="Pfam" id="PF13517">
    <property type="entry name" value="FG-GAP_3"/>
    <property type="match status" value="1"/>
</dbReference>
<evidence type="ECO:0000256" key="3">
    <source>
        <dbReference type="ARBA" id="ARBA00022801"/>
    </source>
</evidence>
<dbReference type="SUPFAM" id="SSF51445">
    <property type="entry name" value="(Trans)glycosidases"/>
    <property type="match status" value="1"/>
</dbReference>
<dbReference type="InterPro" id="IPR028994">
    <property type="entry name" value="Integrin_alpha_N"/>
</dbReference>
<keyword evidence="2" id="KW-0732">Signal</keyword>
<evidence type="ECO:0000313" key="7">
    <source>
        <dbReference type="Proteomes" id="UP000597761"/>
    </source>
</evidence>
<accession>A0ABQ1NYP6</accession>
<dbReference type="EMBL" id="BMJI01000005">
    <property type="protein sequence ID" value="GGC87255.1"/>
    <property type="molecule type" value="Genomic_DNA"/>
</dbReference>
<gene>
    <name evidence="6" type="ORF">GCM10011512_12720</name>
</gene>
<feature type="compositionally biased region" description="Low complexity" evidence="5">
    <location>
        <begin position="85"/>
        <end position="99"/>
    </location>
</feature>
<evidence type="ECO:0000256" key="4">
    <source>
        <dbReference type="ARBA" id="ARBA00023295"/>
    </source>
</evidence>
<name>A0ABQ1NYP6_9MICC</name>
<keyword evidence="4" id="KW-0326">Glycosidase</keyword>
<reference evidence="7" key="1">
    <citation type="journal article" date="2019" name="Int. J. Syst. Evol. Microbiol.">
        <title>The Global Catalogue of Microorganisms (GCM) 10K type strain sequencing project: providing services to taxonomists for standard genome sequencing and annotation.</title>
        <authorList>
            <consortium name="The Broad Institute Genomics Platform"/>
            <consortium name="The Broad Institute Genome Sequencing Center for Infectious Disease"/>
            <person name="Wu L."/>
            <person name="Ma J."/>
        </authorList>
    </citation>
    <scope>NUCLEOTIDE SEQUENCE [LARGE SCALE GENOMIC DNA]</scope>
    <source>
        <strain evidence="7">CGMCC 1.15480</strain>
    </source>
</reference>
<comment type="similarity">
    <text evidence="1">Belongs to the glycosyl hydrolase 25 family.</text>
</comment>
<dbReference type="InterPro" id="IPR002053">
    <property type="entry name" value="Glyco_hydro_25"/>
</dbReference>
<dbReference type="Proteomes" id="UP000597761">
    <property type="component" value="Unassembled WGS sequence"/>
</dbReference>
<dbReference type="PANTHER" id="PTHR34135">
    <property type="entry name" value="LYSOZYME"/>
    <property type="match status" value="1"/>
</dbReference>
<evidence type="ECO:0000256" key="2">
    <source>
        <dbReference type="ARBA" id="ARBA00022729"/>
    </source>
</evidence>
<proteinExistence type="inferred from homology"/>
<protein>
    <recommendedName>
        <fullName evidence="8">Lysozyme</fullName>
    </recommendedName>
</protein>
<evidence type="ECO:0000256" key="1">
    <source>
        <dbReference type="ARBA" id="ARBA00010646"/>
    </source>
</evidence>
<feature type="region of interest" description="Disordered" evidence="5">
    <location>
        <begin position="62"/>
        <end position="114"/>
    </location>
</feature>
<comment type="caution">
    <text evidence="6">The sequence shown here is derived from an EMBL/GenBank/DDBJ whole genome shotgun (WGS) entry which is preliminary data.</text>
</comment>
<dbReference type="InterPro" id="IPR018077">
    <property type="entry name" value="Glyco_hydro_fam25_subgr"/>
</dbReference>
<feature type="compositionally biased region" description="Low complexity" evidence="5">
    <location>
        <begin position="64"/>
        <end position="77"/>
    </location>
</feature>
<dbReference type="RefSeq" id="WP_229659820.1">
    <property type="nucleotide sequence ID" value="NZ_BMJI01000005.1"/>
</dbReference>
<feature type="region of interest" description="Disordered" evidence="5">
    <location>
        <begin position="1"/>
        <end position="20"/>
    </location>
</feature>
<sequence>MTSHSRDPQVSGGHHLDSSTATARPLRALTRWLTTAIALALVVGPGAGAAVAAPVNPYAPPGSPAAGTPGTAASVPAAPVPTAPVPTRSSSTSSAPGTTLPKQTTPLTAAERASTVRSDIDLAELKKQQGTNGAYLGQGVKARATGSGVRAKSPSGTSTPSTARTTASWTPDGGVLGMDVSGWQQNVNWATAWSQGSKFAYVKASEGNYQVNDYFSQQYNGAAAVGMIRGGYHFALPGVSSGASQATTFINNGGGWSGDGKTLPPLLDVEYNPYPELGNACFDLTPAQMVSWIRDFSNTVKAKTGRAPAIYTTTDWWIKCTGNSAAFSDNPLHLAAYSTWVGDMPASWSTYSIWQFSSEGPFVGDSNQWNGSYAQLQTFARGAVASAAPVAPAPVIQPTGPSITSPADVVAADTAGNLWNYPATGRGTVSTRYRISTGWATARSVTVIDWNNDGVLDLLGQWRSGSLTVYPGKKTGGFGAATYLIRGGGIAGAQLTVGYWIASSAYPQVLARNSNGTMTLWRWSNGGLVQGGSLGAGWTGFDTVMIDFDGDGLEDLLARHPRTGGLYVYRGNGTGGFLNRSAPRYVGGSWNIASSISVLSNFSGAGSMGLAVRVKGGNLRYYAVPGNGTWGSVSTFGTGWNSYNIAGGETIRAW</sequence>
<dbReference type="Gene3D" id="3.20.20.80">
    <property type="entry name" value="Glycosidases"/>
    <property type="match status" value="1"/>
</dbReference>
<feature type="region of interest" description="Disordered" evidence="5">
    <location>
        <begin position="145"/>
        <end position="171"/>
    </location>
</feature>
<evidence type="ECO:0008006" key="8">
    <source>
        <dbReference type="Google" id="ProtNLM"/>
    </source>
</evidence>
<dbReference type="CDD" id="cd06412">
    <property type="entry name" value="GH25_CH-type"/>
    <property type="match status" value="1"/>
</dbReference>
<feature type="compositionally biased region" description="Low complexity" evidence="5">
    <location>
        <begin position="151"/>
        <end position="171"/>
    </location>
</feature>
<organism evidence="6 7">
    <name type="scientific">Tersicoccus solisilvae</name>
    <dbReference type="NCBI Taxonomy" id="1882339"/>
    <lineage>
        <taxon>Bacteria</taxon>
        <taxon>Bacillati</taxon>
        <taxon>Actinomycetota</taxon>
        <taxon>Actinomycetes</taxon>
        <taxon>Micrococcales</taxon>
        <taxon>Micrococcaceae</taxon>
        <taxon>Tersicoccus</taxon>
    </lineage>
</organism>
<keyword evidence="7" id="KW-1185">Reference proteome</keyword>
<dbReference type="InterPro" id="IPR013517">
    <property type="entry name" value="FG-GAP"/>
</dbReference>
<dbReference type="PANTHER" id="PTHR34135:SF2">
    <property type="entry name" value="LYSOZYME"/>
    <property type="match status" value="1"/>
</dbReference>
<dbReference type="Pfam" id="PF01183">
    <property type="entry name" value="Glyco_hydro_25"/>
    <property type="match status" value="1"/>
</dbReference>
<dbReference type="SMART" id="SM00641">
    <property type="entry name" value="Glyco_25"/>
    <property type="match status" value="1"/>
</dbReference>
<evidence type="ECO:0000256" key="5">
    <source>
        <dbReference type="SAM" id="MobiDB-lite"/>
    </source>
</evidence>
<keyword evidence="3" id="KW-0378">Hydrolase</keyword>
<dbReference type="InterPro" id="IPR017853">
    <property type="entry name" value="GH"/>
</dbReference>
<dbReference type="SUPFAM" id="SSF69318">
    <property type="entry name" value="Integrin alpha N-terminal domain"/>
    <property type="match status" value="1"/>
</dbReference>
<evidence type="ECO:0000313" key="6">
    <source>
        <dbReference type="EMBL" id="GGC87255.1"/>
    </source>
</evidence>